<feature type="transmembrane region" description="Helical" evidence="6">
    <location>
        <begin position="267"/>
        <end position="286"/>
    </location>
</feature>
<evidence type="ECO:0000259" key="7">
    <source>
        <dbReference type="PROSITE" id="PS50850"/>
    </source>
</evidence>
<feature type="transmembrane region" description="Helical" evidence="6">
    <location>
        <begin position="357"/>
        <end position="375"/>
    </location>
</feature>
<feature type="transmembrane region" description="Helical" evidence="6">
    <location>
        <begin position="41"/>
        <end position="62"/>
    </location>
</feature>
<comment type="subcellular location">
    <subcellularLocation>
        <location evidence="1">Membrane</location>
        <topology evidence="1">Multi-pass membrane protein</topology>
    </subcellularLocation>
</comment>
<dbReference type="InterPro" id="IPR011701">
    <property type="entry name" value="MFS"/>
</dbReference>
<dbReference type="GO" id="GO:0016020">
    <property type="term" value="C:membrane"/>
    <property type="evidence" value="ECO:0007669"/>
    <property type="project" value="UniProtKB-SubCell"/>
</dbReference>
<evidence type="ECO:0000313" key="9">
    <source>
        <dbReference type="Proteomes" id="UP000287502"/>
    </source>
</evidence>
<evidence type="ECO:0000256" key="4">
    <source>
        <dbReference type="ARBA" id="ARBA00022989"/>
    </source>
</evidence>
<keyword evidence="2" id="KW-0813">Transport</keyword>
<keyword evidence="5 6" id="KW-0472">Membrane</keyword>
<dbReference type="OrthoDB" id="5412090at2"/>
<dbReference type="PANTHER" id="PTHR23506:SF23">
    <property type="entry name" value="GH10249P"/>
    <property type="match status" value="1"/>
</dbReference>
<dbReference type="SUPFAM" id="SSF103473">
    <property type="entry name" value="MFS general substrate transporter"/>
    <property type="match status" value="1"/>
</dbReference>
<dbReference type="PROSITE" id="PS50850">
    <property type="entry name" value="MFS"/>
    <property type="match status" value="1"/>
</dbReference>
<sequence>MRNNMQKRRFIILFTINFFITLAFAANDSLFPLFYNKYYSQGLTFGFAFAFYAASKILFSPLAGSIIDRYGSRIVLFFALVLFTTVSLMFCLVHGAKIILILRALQGIACAMFRPVMYCLLEFSEKQRGKTLGIFDLSFYSAVAAAPFTGSVIVENFGFGYLFLFIILCCCFCIFLVFFIGENKKNEPIYDKKQSQVFKKTEINTMMIYIFCRAWGISAVTVFLPIYLSGLSVSVKGIGLALSLSALLTAVFLPFTGRLADYFHKEILIVCGGLAVSSLLIATVLLNSYVYILAVLLFSGIFSAVSQPACLAFLMEQSESAVHGSILGHFNMFMGLGFACSPVFSSILFKYAGIKSVFIFSGLMGIVSTIVFFLMRTGRISAQSMSAIGNEPADWSAGKVTGT</sequence>
<feature type="transmembrane region" description="Helical" evidence="6">
    <location>
        <begin position="101"/>
        <end position="121"/>
    </location>
</feature>
<dbReference type="InterPro" id="IPR036259">
    <property type="entry name" value="MFS_trans_sf"/>
</dbReference>
<name>A0A410JYT6_9BACT</name>
<evidence type="ECO:0000313" key="8">
    <source>
        <dbReference type="EMBL" id="QAR33289.1"/>
    </source>
</evidence>
<dbReference type="CDD" id="cd17325">
    <property type="entry name" value="MFS_MdtG_SLC18_like"/>
    <property type="match status" value="1"/>
</dbReference>
<dbReference type="Proteomes" id="UP000287502">
    <property type="component" value="Chromosome"/>
</dbReference>
<keyword evidence="3 6" id="KW-0812">Transmembrane</keyword>
<feature type="transmembrane region" description="Helical" evidence="6">
    <location>
        <begin position="233"/>
        <end position="255"/>
    </location>
</feature>
<proteinExistence type="predicted"/>
<feature type="transmembrane region" description="Helical" evidence="6">
    <location>
        <begin position="326"/>
        <end position="351"/>
    </location>
</feature>
<reference evidence="8 9" key="1">
    <citation type="submission" date="2019-01" db="EMBL/GenBank/DDBJ databases">
        <title>Geovibrio thiophilus DSM 11263, complete genome.</title>
        <authorList>
            <person name="Spring S."/>
            <person name="Bunk B."/>
            <person name="Sproer C."/>
        </authorList>
    </citation>
    <scope>NUCLEOTIDE SEQUENCE [LARGE SCALE GENOMIC DNA]</scope>
    <source>
        <strain evidence="8 9">DSM 11263</strain>
    </source>
</reference>
<dbReference type="InterPro" id="IPR020846">
    <property type="entry name" value="MFS_dom"/>
</dbReference>
<dbReference type="AlphaFoldDB" id="A0A410JYT6"/>
<feature type="domain" description="Major facilitator superfamily (MFS) profile" evidence="7">
    <location>
        <begin position="9"/>
        <end position="380"/>
    </location>
</feature>
<feature type="transmembrane region" description="Helical" evidence="6">
    <location>
        <begin position="74"/>
        <end position="95"/>
    </location>
</feature>
<dbReference type="GO" id="GO:0022857">
    <property type="term" value="F:transmembrane transporter activity"/>
    <property type="evidence" value="ECO:0007669"/>
    <property type="project" value="InterPro"/>
</dbReference>
<evidence type="ECO:0000256" key="2">
    <source>
        <dbReference type="ARBA" id="ARBA00022448"/>
    </source>
</evidence>
<dbReference type="EMBL" id="CP035108">
    <property type="protein sequence ID" value="QAR33289.1"/>
    <property type="molecule type" value="Genomic_DNA"/>
</dbReference>
<feature type="transmembrane region" description="Helical" evidence="6">
    <location>
        <begin position="203"/>
        <end position="227"/>
    </location>
</feature>
<protein>
    <submittedName>
        <fullName evidence="8">MFS transporter</fullName>
    </submittedName>
</protein>
<evidence type="ECO:0000256" key="6">
    <source>
        <dbReference type="SAM" id="Phobius"/>
    </source>
</evidence>
<gene>
    <name evidence="8" type="ORF">EP073_07715</name>
</gene>
<evidence type="ECO:0000256" key="1">
    <source>
        <dbReference type="ARBA" id="ARBA00004141"/>
    </source>
</evidence>
<evidence type="ECO:0000256" key="3">
    <source>
        <dbReference type="ARBA" id="ARBA00022692"/>
    </source>
</evidence>
<keyword evidence="4 6" id="KW-1133">Transmembrane helix</keyword>
<dbReference type="PANTHER" id="PTHR23506">
    <property type="entry name" value="GH10249P"/>
    <property type="match status" value="1"/>
</dbReference>
<keyword evidence="9" id="KW-1185">Reference proteome</keyword>
<feature type="transmembrane region" description="Helical" evidence="6">
    <location>
        <begin position="159"/>
        <end position="182"/>
    </location>
</feature>
<dbReference type="KEGG" id="gtl:EP073_07715"/>
<evidence type="ECO:0000256" key="5">
    <source>
        <dbReference type="ARBA" id="ARBA00023136"/>
    </source>
</evidence>
<dbReference type="InterPro" id="IPR050930">
    <property type="entry name" value="MFS_Vesicular_Transporter"/>
</dbReference>
<organism evidence="8 9">
    <name type="scientific">Geovibrio thiophilus</name>
    <dbReference type="NCBI Taxonomy" id="139438"/>
    <lineage>
        <taxon>Bacteria</taxon>
        <taxon>Pseudomonadati</taxon>
        <taxon>Deferribacterota</taxon>
        <taxon>Deferribacteres</taxon>
        <taxon>Deferribacterales</taxon>
        <taxon>Geovibrionaceae</taxon>
        <taxon>Geovibrio</taxon>
    </lineage>
</organism>
<dbReference type="Gene3D" id="1.20.1250.20">
    <property type="entry name" value="MFS general substrate transporter like domains"/>
    <property type="match status" value="2"/>
</dbReference>
<feature type="transmembrane region" description="Helical" evidence="6">
    <location>
        <begin position="133"/>
        <end position="153"/>
    </location>
</feature>
<accession>A0A410JYT6</accession>
<dbReference type="Pfam" id="PF07690">
    <property type="entry name" value="MFS_1"/>
    <property type="match status" value="1"/>
</dbReference>
<feature type="transmembrane region" description="Helical" evidence="6">
    <location>
        <begin position="292"/>
        <end position="314"/>
    </location>
</feature>